<dbReference type="Gene3D" id="2.60.120.330">
    <property type="entry name" value="B-lactam Antibiotic, Isopenicillin N Synthase, Chain"/>
    <property type="match status" value="1"/>
</dbReference>
<organism evidence="13 14">
    <name type="scientific">Mesorhizobium zhangyense</name>
    <dbReference type="NCBI Taxonomy" id="1776730"/>
    <lineage>
        <taxon>Bacteria</taxon>
        <taxon>Pseudomonadati</taxon>
        <taxon>Pseudomonadota</taxon>
        <taxon>Alphaproteobacteria</taxon>
        <taxon>Hyphomicrobiales</taxon>
        <taxon>Phyllobacteriaceae</taxon>
        <taxon>Mesorhizobium</taxon>
    </lineage>
</organism>
<dbReference type="Pfam" id="PF14226">
    <property type="entry name" value="DIOX_N"/>
    <property type="match status" value="1"/>
</dbReference>
<proteinExistence type="inferred from homology"/>
<keyword evidence="11" id="KW-0560">Oxidoreductase</keyword>
<comment type="cofactor">
    <cofactor evidence="1">
        <name>Fe(2+)</name>
        <dbReference type="ChEBI" id="CHEBI:29033"/>
    </cofactor>
</comment>
<evidence type="ECO:0000256" key="7">
    <source>
        <dbReference type="ARBA" id="ARBA00031011"/>
    </source>
</evidence>
<evidence type="ECO:0000256" key="11">
    <source>
        <dbReference type="RuleBase" id="RU003682"/>
    </source>
</evidence>
<dbReference type="GO" id="GO:0046872">
    <property type="term" value="F:metal ion binding"/>
    <property type="evidence" value="ECO:0007669"/>
    <property type="project" value="UniProtKB-KW"/>
</dbReference>
<protein>
    <recommendedName>
        <fullName evidence="5">2-oxoglutarate-dependent ethylene/succinate-forming enzyme</fullName>
        <ecNumber evidence="4">1.13.12.19</ecNumber>
        <ecNumber evidence="3">1.14.20.7</ecNumber>
    </recommendedName>
    <alternativeName>
        <fullName evidence="7">2-oxoglutarate dioxygenase (ethylene-forming)</fullName>
    </alternativeName>
    <alternativeName>
        <fullName evidence="8">2-oxoglutarate/L-arginine monooxygenase/decarboxylase (succinate-forming)</fullName>
    </alternativeName>
</protein>
<evidence type="ECO:0000256" key="4">
    <source>
        <dbReference type="ARBA" id="ARBA00012531"/>
    </source>
</evidence>
<comment type="caution">
    <text evidence="13">The sequence shown here is derived from an EMBL/GenBank/DDBJ whole genome shotgun (WGS) entry which is preliminary data.</text>
</comment>
<evidence type="ECO:0000256" key="5">
    <source>
        <dbReference type="ARBA" id="ARBA00019045"/>
    </source>
</evidence>
<comment type="pathway">
    <text evidence="2">Alkene biosynthesis; ethylene biosynthesis via 2-oxoglutarate.</text>
</comment>
<dbReference type="PRINTS" id="PR00682">
    <property type="entry name" value="IPNSYNTHASE"/>
</dbReference>
<accession>A0A7C9R4G9</accession>
<sequence length="353" mass="38922">MKVLETGNGARAMKGGGLDPQRVSFDKIPIIDLEPMFTGDEAARQKLAQELRKACTEVGFLYIKNHHVPKDVIDVTFGVAEAYFAEPDDVKMENHVSKSKNNRGYAALLEENTDPTARGDLHESYDIALDVPADDPDVKAGKVLYGPNQWPAGKPEFRKALETYHAEMLTLSGRLLHAFALALDLEETYFDQLVGKPLATLRVLHYPPQFGEIDDRQIGIGAHSDYECFTILAQKEGISALQVLNAAGEWIAADPIPGCFVVNVGDQMARWTNDLFASTVHRAVNRSGKERYSIPFFFGPNYDALIEVLPSCIDEAHPAKYPPITSGEYVNGRFMATFAHYAAQSEANADTAT</sequence>
<dbReference type="PROSITE" id="PS51471">
    <property type="entry name" value="FE2OG_OXY"/>
    <property type="match status" value="1"/>
</dbReference>
<dbReference type="InterPro" id="IPR026992">
    <property type="entry name" value="DIOX_N"/>
</dbReference>
<dbReference type="InterPro" id="IPR005123">
    <property type="entry name" value="Oxoglu/Fe-dep_dioxygenase_dom"/>
</dbReference>
<dbReference type="Pfam" id="PF03171">
    <property type="entry name" value="2OG-FeII_Oxy"/>
    <property type="match status" value="1"/>
</dbReference>
<comment type="catalytic activity">
    <reaction evidence="10">
        <text>L-arginine + 2-oxoglutarate + O2 = guanidine + L-glutamate 5-semialdehyde + succinate + CO2</text>
        <dbReference type="Rhea" id="RHEA:31535"/>
        <dbReference type="ChEBI" id="CHEBI:15379"/>
        <dbReference type="ChEBI" id="CHEBI:16526"/>
        <dbReference type="ChEBI" id="CHEBI:16810"/>
        <dbReference type="ChEBI" id="CHEBI:30031"/>
        <dbReference type="ChEBI" id="CHEBI:30087"/>
        <dbReference type="ChEBI" id="CHEBI:32682"/>
        <dbReference type="ChEBI" id="CHEBI:58066"/>
        <dbReference type="EC" id="1.14.20.7"/>
    </reaction>
</comment>
<evidence type="ECO:0000313" key="13">
    <source>
        <dbReference type="EMBL" id="NGN39942.1"/>
    </source>
</evidence>
<evidence type="ECO:0000256" key="3">
    <source>
        <dbReference type="ARBA" id="ARBA00012293"/>
    </source>
</evidence>
<keyword evidence="11" id="KW-0479">Metal-binding</keyword>
<evidence type="ECO:0000256" key="8">
    <source>
        <dbReference type="ARBA" id="ARBA00031282"/>
    </source>
</evidence>
<keyword evidence="11" id="KW-0408">Iron</keyword>
<evidence type="ECO:0000256" key="1">
    <source>
        <dbReference type="ARBA" id="ARBA00001954"/>
    </source>
</evidence>
<name>A0A7C9R4G9_9HYPH</name>
<evidence type="ECO:0000256" key="2">
    <source>
        <dbReference type="ARBA" id="ARBA00004767"/>
    </source>
</evidence>
<dbReference type="PANTHER" id="PTHR47990">
    <property type="entry name" value="2-OXOGLUTARATE (2OG) AND FE(II)-DEPENDENT OXYGENASE SUPERFAMILY PROTEIN-RELATED"/>
    <property type="match status" value="1"/>
</dbReference>
<dbReference type="GO" id="GO:0102276">
    <property type="term" value="F:2-oxoglutarate oxygenase/decarboxylase (ethylene-forming) activity"/>
    <property type="evidence" value="ECO:0007669"/>
    <property type="project" value="UniProtKB-EC"/>
</dbReference>
<dbReference type="InterPro" id="IPR044861">
    <property type="entry name" value="IPNS-like_FE2OG_OXY"/>
</dbReference>
<dbReference type="SUPFAM" id="SSF51197">
    <property type="entry name" value="Clavaminate synthase-like"/>
    <property type="match status" value="1"/>
</dbReference>
<keyword evidence="6" id="KW-0266">Ethylene biosynthesis</keyword>
<keyword evidence="14" id="KW-1185">Reference proteome</keyword>
<feature type="domain" description="Fe2OG dioxygenase" evidence="12">
    <location>
        <begin position="196"/>
        <end position="300"/>
    </location>
</feature>
<dbReference type="GO" id="GO:0009693">
    <property type="term" value="P:ethylene biosynthetic process"/>
    <property type="evidence" value="ECO:0007669"/>
    <property type="project" value="UniProtKB-KW"/>
</dbReference>
<evidence type="ECO:0000256" key="9">
    <source>
        <dbReference type="ARBA" id="ARBA00047725"/>
    </source>
</evidence>
<reference evidence="13 14" key="1">
    <citation type="submission" date="2020-02" db="EMBL/GenBank/DDBJ databases">
        <title>Genome sequence of the type strain CGMCC 1.15528 of Mesorhizobium zhangyense.</title>
        <authorList>
            <person name="Gao J."/>
            <person name="Sun J."/>
        </authorList>
    </citation>
    <scope>NUCLEOTIDE SEQUENCE [LARGE SCALE GENOMIC DNA]</scope>
    <source>
        <strain evidence="13 14">CGMCC 1.15528</strain>
    </source>
</reference>
<evidence type="ECO:0000313" key="14">
    <source>
        <dbReference type="Proteomes" id="UP000481252"/>
    </source>
</evidence>
<evidence type="ECO:0000259" key="12">
    <source>
        <dbReference type="PROSITE" id="PS51471"/>
    </source>
</evidence>
<dbReference type="EC" id="1.13.12.19" evidence="4"/>
<dbReference type="Proteomes" id="UP000481252">
    <property type="component" value="Unassembled WGS sequence"/>
</dbReference>
<comment type="catalytic activity">
    <reaction evidence="9">
        <text>2-oxoglutarate + O2 + 2 H(+) = ethene + 3 CO2 + H2O</text>
        <dbReference type="Rhea" id="RHEA:31523"/>
        <dbReference type="ChEBI" id="CHEBI:15377"/>
        <dbReference type="ChEBI" id="CHEBI:15378"/>
        <dbReference type="ChEBI" id="CHEBI:15379"/>
        <dbReference type="ChEBI" id="CHEBI:16526"/>
        <dbReference type="ChEBI" id="CHEBI:16810"/>
        <dbReference type="ChEBI" id="CHEBI:18153"/>
        <dbReference type="EC" id="1.13.12.19"/>
    </reaction>
</comment>
<dbReference type="EMBL" id="JAAKZG010000001">
    <property type="protein sequence ID" value="NGN39942.1"/>
    <property type="molecule type" value="Genomic_DNA"/>
</dbReference>
<evidence type="ECO:0000256" key="6">
    <source>
        <dbReference type="ARBA" id="ARBA00022666"/>
    </source>
</evidence>
<evidence type="ECO:0000256" key="10">
    <source>
        <dbReference type="ARBA" id="ARBA00049359"/>
    </source>
</evidence>
<dbReference type="EC" id="1.14.20.7" evidence="3"/>
<dbReference type="InterPro" id="IPR027443">
    <property type="entry name" value="IPNS-like_sf"/>
</dbReference>
<comment type="similarity">
    <text evidence="11">Belongs to the iron/ascorbate-dependent oxidoreductase family.</text>
</comment>
<gene>
    <name evidence="13" type="ORF">G6N74_02585</name>
</gene>
<dbReference type="AlphaFoldDB" id="A0A7C9R4G9"/>
<dbReference type="InterPro" id="IPR050231">
    <property type="entry name" value="Iron_ascorbate_oxido_reductase"/>
</dbReference>
<dbReference type="RefSeq" id="WP_165113912.1">
    <property type="nucleotide sequence ID" value="NZ_JAAKZG010000001.1"/>
</dbReference>